<dbReference type="EMBL" id="AMQN01010481">
    <property type="status" value="NOT_ANNOTATED_CDS"/>
    <property type="molecule type" value="Genomic_DNA"/>
</dbReference>
<name>X1Z7B7_CAPTE</name>
<dbReference type="InterPro" id="IPR054517">
    <property type="entry name" value="SPEF2_D5"/>
</dbReference>
<keyword evidence="4" id="KW-1185">Reference proteome</keyword>
<dbReference type="PROSITE" id="PS50021">
    <property type="entry name" value="CH"/>
    <property type="match status" value="1"/>
</dbReference>
<evidence type="ECO:0000313" key="3">
    <source>
        <dbReference type="EnsemblMetazoa" id="CapteP155182"/>
    </source>
</evidence>
<dbReference type="HOGENOM" id="CLU_002424_1_0_1"/>
<dbReference type="Proteomes" id="UP000014760">
    <property type="component" value="Unassembled WGS sequence"/>
</dbReference>
<dbReference type="SUPFAM" id="SSF47473">
    <property type="entry name" value="EF-hand"/>
    <property type="match status" value="1"/>
</dbReference>
<feature type="region of interest" description="Disordered" evidence="1">
    <location>
        <begin position="1275"/>
        <end position="1341"/>
    </location>
</feature>
<dbReference type="EMBL" id="AMQN01010480">
    <property type="status" value="NOT_ANNOTATED_CDS"/>
    <property type="molecule type" value="Genomic_DNA"/>
</dbReference>
<dbReference type="GO" id="GO:0005737">
    <property type="term" value="C:cytoplasm"/>
    <property type="evidence" value="ECO:0007669"/>
    <property type="project" value="UniProtKB-ARBA"/>
</dbReference>
<dbReference type="EMBL" id="AMQN01010483">
    <property type="status" value="NOT_ANNOTATED_CDS"/>
    <property type="molecule type" value="Genomic_DNA"/>
</dbReference>
<dbReference type="Pfam" id="PF24082">
    <property type="entry name" value="SPEF2_C"/>
    <property type="match status" value="1"/>
</dbReference>
<protein>
    <recommendedName>
        <fullName evidence="2">Calponin-homology (CH) domain-containing protein</fullName>
    </recommendedName>
</protein>
<feature type="region of interest" description="Disordered" evidence="1">
    <location>
        <begin position="894"/>
        <end position="1010"/>
    </location>
</feature>
<accession>X1Z7B7</accession>
<feature type="compositionally biased region" description="Low complexity" evidence="1">
    <location>
        <begin position="961"/>
        <end position="972"/>
    </location>
</feature>
<feature type="region of interest" description="Disordered" evidence="1">
    <location>
        <begin position="635"/>
        <end position="676"/>
    </location>
</feature>
<dbReference type="Pfam" id="PF22946">
    <property type="entry name" value="SPEF2_D5"/>
    <property type="match status" value="1"/>
</dbReference>
<reference evidence="4" key="2">
    <citation type="journal article" date="2013" name="Nature">
        <title>Insights into bilaterian evolution from three spiralian genomes.</title>
        <authorList>
            <person name="Simakov O."/>
            <person name="Marletaz F."/>
            <person name="Cho S.J."/>
            <person name="Edsinger-Gonzales E."/>
            <person name="Havlak P."/>
            <person name="Hellsten U."/>
            <person name="Kuo D.H."/>
            <person name="Larsson T."/>
            <person name="Lv J."/>
            <person name="Arendt D."/>
            <person name="Savage R."/>
            <person name="Osoegawa K."/>
            <person name="de Jong P."/>
            <person name="Grimwood J."/>
            <person name="Chapman J.A."/>
            <person name="Shapiro H."/>
            <person name="Aerts A."/>
            <person name="Otillar R.P."/>
            <person name="Terry A.Y."/>
            <person name="Boore J.L."/>
            <person name="Grigoriev I.V."/>
            <person name="Lindberg D.R."/>
            <person name="Seaver E.C."/>
            <person name="Weisblat D.A."/>
            <person name="Putnam N.H."/>
            <person name="Rokhsar D.S."/>
        </authorList>
    </citation>
    <scope>NUCLEOTIDE SEQUENCE</scope>
    <source>
        <strain evidence="4">I ESC-2004</strain>
    </source>
</reference>
<dbReference type="Gene3D" id="1.10.418.10">
    <property type="entry name" value="Calponin-like domain"/>
    <property type="match status" value="1"/>
</dbReference>
<feature type="domain" description="Calponin-homology (CH)" evidence="2">
    <location>
        <begin position="1"/>
        <end position="109"/>
    </location>
</feature>
<dbReference type="InterPro" id="IPR056199">
    <property type="entry name" value="SPEF2_C"/>
</dbReference>
<evidence type="ECO:0000259" key="2">
    <source>
        <dbReference type="PROSITE" id="PS50021"/>
    </source>
</evidence>
<sequence length="1802" mass="204295">MTDIICKWLNDEVKLSIRVDSTNFAREFATGFLIGEVLSKYQMQDDFEKFSQSRTSESKLNNLTRVEPSLHTLGVPYDTNTAHDIMTEKQGVATRLMYQVFVSIMRKEKSHLTGAALETMRPAAPLKLEAVESLIYRERLKHLTPRQTDLDLDDLVGRFHEKQIQMESLAFKERFEEEQKFQQVLADKRQELLDKHRENQAKKSEMLAKIKAATVHIPKPPSSKTAKAIAQRRAIRRHKEAEVKFLLACQCIVKRYLHKLNRSSSQEERDEVLALPSDPLDLIKPASNEDYIGRIRKRLNEDASAREEREKRRRKVLVDQLKAHDAQEEARHEEMLVNRLMRQSQQERRIAVQLLQARHEKEIIRRNRLSREKEYEARRQTEFQEALNREAEHSRLAKLEYIEQTKNDLDLHNKIMAERAEQRYKKHYDMSSDILSDIVDFSTKVAEYRELTNKLLPPKLMRDWKELFVNGMPQYEKPASDEAEADKAADEECQRLLDQADFIEYKDMTGEWQPAEVGEEEQSPPKNNPIVGHIVQRLLNLVHPPSPPPTAPEFPAFPIKACMLGKAFAGKSSTCRKLAENNRLAVLNVDTLVEEAVEAHKQGETLDIEVEYQHHMSASLIELLLLQIKDDDKPGDITARSEKPVEDEVDEGDPLVTKSKPSTKSHRRTESVQKLEASVRAKLGRKAMRFLKRGRPVDDSLQIEILVEAIRGLPEATGWVLDGFPCTPSQAKLLEKALSGFDIGGREDTEMGGKKKKSQLALDPKPVAADPEPSSGINVVVLFDIDNELCLKRSAGRSCKRLFIYVVNPTSVSGMSAPFSQFNLKCCSCRLTTFQDSWPKMEKWFSKFGSLKIIDASQDSDVIFNEVQHAELLTIFCVQLMAVEEDILVIEEPEPKEEEKLVQPEKAPPPAEPTEEEKDRSRPSSKKGSRSGSRSGSRGSADKKKKPASPEKDSGGKKSTGGKSSRGSSPKSPKGKKSAKKSKTPEPEPEPEPEVPPGTPPPLPGSTEWEYVDEPIDDEMIRILAPQWESLETAYIDNSKQVFRNLREERELIIQYFYNIKKTFLEFLSRPDHKQEFVSQWQKDFNAISDDLRGDEEMRCELHQCIEDLRERLWTICDERKAQAESEREGVMNDGWLDDHLGMMTNHYVTQMQGEVDRFQVTVRLLKDYYRGMEGKIPDELSMDFLRLPLVEVSIQFSYHVMIRIPLVPRRPLSPDQAAAAAGAKGKGDRGKADKGKGKDGDDGMAAPADLDEKLLYDAHQAAISGIEKVVAEREREREREAEKQKAAADAKKKGKGKEKGGKKSRSPSPKKGKGKDSPSQPTPTPSSSEPESEEDKQKKLIKERARQEFFAAIEEEASAAKVRLEVILKISSRVQHMLKAKAEDAYTDMNDWLGSRFLKEMESIDQLSEVARNAVEAGTTIKEEFILTQDDFLVSEDIKVLRTPSPPARPLPAEPILVDCFTVDQIMSIYKQFILTAPGGLLSIKAFQDTFQDLTSLTHGTGEIPDIWLNVTQEKLESLSSQLSTTGEYIDWRAFLLQAAYPWPNPTQADLLDTLQRFKDMDQKSSGCVSREQFDRVDLWFRDNPTPPPSSEDPGEALPFNRLYHLKKAFFDIFADHTSEPASLNYVNMLMYFSFSPEAQEGFLRALSVAAGTHMPRLSKKKLMSRTGSQISVGGASVDGEHERSNLYEREDIPESAQEAEVPLDALDRVLHQGQAMRGDSHRFSVATEPDDVYSRERLAGVYQELGAEGADVIKFSVLMEHPIMQDIVNSLNTYKALDIKTMLTISGNENLEVQSTKTTD</sequence>
<dbReference type="InterPro" id="IPR010441">
    <property type="entry name" value="CH_2"/>
</dbReference>
<feature type="compositionally biased region" description="Basic residues" evidence="1">
    <location>
        <begin position="1303"/>
        <end position="1314"/>
    </location>
</feature>
<dbReference type="PANTHER" id="PTHR14919:SF0">
    <property type="entry name" value="SPERM FLAGELLAR PROTEIN 2"/>
    <property type="match status" value="1"/>
</dbReference>
<feature type="compositionally biased region" description="Basic and acidic residues" evidence="1">
    <location>
        <begin position="635"/>
        <end position="646"/>
    </location>
</feature>
<dbReference type="OMA" id="IMETKQQ"/>
<evidence type="ECO:0000313" key="4">
    <source>
        <dbReference type="Proteomes" id="UP000014760"/>
    </source>
</evidence>
<dbReference type="Gene3D" id="3.40.50.300">
    <property type="entry name" value="P-loop containing nucleotide triphosphate hydrolases"/>
    <property type="match status" value="1"/>
</dbReference>
<reference evidence="4" key="1">
    <citation type="submission" date="2012-12" db="EMBL/GenBank/DDBJ databases">
        <authorList>
            <person name="Hellsten U."/>
            <person name="Grimwood J."/>
            <person name="Chapman J.A."/>
            <person name="Shapiro H."/>
            <person name="Aerts A."/>
            <person name="Otillar R.P."/>
            <person name="Terry A.Y."/>
            <person name="Boore J.L."/>
            <person name="Simakov O."/>
            <person name="Marletaz F."/>
            <person name="Cho S.-J."/>
            <person name="Edsinger-Gonzales E."/>
            <person name="Havlak P."/>
            <person name="Kuo D.-H."/>
            <person name="Larsson T."/>
            <person name="Lv J."/>
            <person name="Arendt D."/>
            <person name="Savage R."/>
            <person name="Osoegawa K."/>
            <person name="de Jong P."/>
            <person name="Lindberg D.R."/>
            <person name="Seaver E.C."/>
            <person name="Weisblat D.A."/>
            <person name="Putnam N.H."/>
            <person name="Grigoriev I.V."/>
            <person name="Rokhsar D.S."/>
        </authorList>
    </citation>
    <scope>NUCLEOTIDE SEQUENCE</scope>
    <source>
        <strain evidence="4">I ESC-2004</strain>
    </source>
</reference>
<dbReference type="InterPro" id="IPR036872">
    <property type="entry name" value="CH_dom_sf"/>
</dbReference>
<feature type="compositionally biased region" description="Basic and acidic residues" evidence="1">
    <location>
        <begin position="1275"/>
        <end position="1302"/>
    </location>
</feature>
<dbReference type="EMBL" id="AMQN01010482">
    <property type="status" value="NOT_ANNOTATED_CDS"/>
    <property type="molecule type" value="Genomic_DNA"/>
</dbReference>
<dbReference type="InterPro" id="IPR052634">
    <property type="entry name" value="Sperm_flagellar-bone_growth"/>
</dbReference>
<feature type="compositionally biased region" description="Basic residues" evidence="1">
    <location>
        <begin position="973"/>
        <end position="982"/>
    </location>
</feature>
<evidence type="ECO:0000256" key="1">
    <source>
        <dbReference type="SAM" id="MobiDB-lite"/>
    </source>
</evidence>
<feature type="compositionally biased region" description="Basic and acidic residues" evidence="1">
    <location>
        <begin position="1226"/>
        <end position="1242"/>
    </location>
</feature>
<reference evidence="3" key="3">
    <citation type="submission" date="2015-06" db="UniProtKB">
        <authorList>
            <consortium name="EnsemblMetazoa"/>
        </authorList>
    </citation>
    <scope>IDENTIFICATION</scope>
</reference>
<proteinExistence type="predicted"/>
<feature type="compositionally biased region" description="Pro residues" evidence="1">
    <location>
        <begin position="994"/>
        <end position="1004"/>
    </location>
</feature>
<dbReference type="Pfam" id="PF06294">
    <property type="entry name" value="CH_2"/>
    <property type="match status" value="1"/>
</dbReference>
<dbReference type="EnsemblMetazoa" id="CapteT155182">
    <property type="protein sequence ID" value="CapteP155182"/>
    <property type="gene ID" value="CapteG155182"/>
</dbReference>
<feature type="compositionally biased region" description="Low complexity" evidence="1">
    <location>
        <begin position="930"/>
        <end position="939"/>
    </location>
</feature>
<feature type="region of interest" description="Disordered" evidence="1">
    <location>
        <begin position="1663"/>
        <end position="1683"/>
    </location>
</feature>
<dbReference type="InterPro" id="IPR011992">
    <property type="entry name" value="EF-hand-dom_pair"/>
</dbReference>
<dbReference type="Pfam" id="PF00406">
    <property type="entry name" value="ADK"/>
    <property type="match status" value="1"/>
</dbReference>
<dbReference type="InterPro" id="IPR027417">
    <property type="entry name" value="P-loop_NTPase"/>
</dbReference>
<dbReference type="InterPro" id="IPR001715">
    <property type="entry name" value="CH_dom"/>
</dbReference>
<dbReference type="SUPFAM" id="SSF52540">
    <property type="entry name" value="P-loop containing nucleoside triphosphate hydrolases"/>
    <property type="match status" value="1"/>
</dbReference>
<organism evidence="3 4">
    <name type="scientific">Capitella teleta</name>
    <name type="common">Polychaete worm</name>
    <dbReference type="NCBI Taxonomy" id="283909"/>
    <lineage>
        <taxon>Eukaryota</taxon>
        <taxon>Metazoa</taxon>
        <taxon>Spiralia</taxon>
        <taxon>Lophotrochozoa</taxon>
        <taxon>Annelida</taxon>
        <taxon>Polychaeta</taxon>
        <taxon>Sedentaria</taxon>
        <taxon>Scolecida</taxon>
        <taxon>Capitellidae</taxon>
        <taxon>Capitella</taxon>
    </lineage>
</organism>
<feature type="region of interest" description="Disordered" evidence="1">
    <location>
        <begin position="1216"/>
        <end position="1247"/>
    </location>
</feature>
<dbReference type="PANTHER" id="PTHR14919">
    <property type="entry name" value="KPL2-RELATED"/>
    <property type="match status" value="1"/>
</dbReference>